<evidence type="ECO:0000313" key="5">
    <source>
        <dbReference type="Proteomes" id="UP001500571"/>
    </source>
</evidence>
<evidence type="ECO:0000256" key="3">
    <source>
        <dbReference type="SAM" id="MobiDB-lite"/>
    </source>
</evidence>
<evidence type="ECO:0000256" key="2">
    <source>
        <dbReference type="ARBA" id="ARBA00022801"/>
    </source>
</evidence>
<dbReference type="NCBIfam" id="TIGR00666">
    <property type="entry name" value="PBP4"/>
    <property type="match status" value="1"/>
</dbReference>
<comment type="similarity">
    <text evidence="1">Belongs to the peptidase S13 family.</text>
</comment>
<accession>A0ABP5BXB4</accession>
<dbReference type="PANTHER" id="PTHR30023:SF0">
    <property type="entry name" value="PENICILLIN-SENSITIVE CARBOXYPEPTIDASE A"/>
    <property type="match status" value="1"/>
</dbReference>
<dbReference type="RefSeq" id="WP_344043373.1">
    <property type="nucleotide sequence ID" value="NZ_BAAAPB010000001.1"/>
</dbReference>
<dbReference type="PRINTS" id="PR00922">
    <property type="entry name" value="DADACBPTASE3"/>
</dbReference>
<name>A0ABP5BXB4_9ACTN</name>
<dbReference type="Pfam" id="PF02113">
    <property type="entry name" value="Peptidase_S13"/>
    <property type="match status" value="2"/>
</dbReference>
<proteinExistence type="inferred from homology"/>
<dbReference type="EMBL" id="BAAAPB010000001">
    <property type="protein sequence ID" value="GAA1954235.1"/>
    <property type="molecule type" value="Genomic_DNA"/>
</dbReference>
<dbReference type="Proteomes" id="UP001500571">
    <property type="component" value="Unassembled WGS sequence"/>
</dbReference>
<dbReference type="SUPFAM" id="SSF56601">
    <property type="entry name" value="beta-lactamase/transpeptidase-like"/>
    <property type="match status" value="1"/>
</dbReference>
<dbReference type="Gene3D" id="3.50.80.20">
    <property type="entry name" value="D-Ala-D-Ala carboxypeptidase C, peptidase S13"/>
    <property type="match status" value="1"/>
</dbReference>
<feature type="region of interest" description="Disordered" evidence="3">
    <location>
        <begin position="45"/>
        <end position="77"/>
    </location>
</feature>
<sequence length="469" mass="47529">MRRDTRHRRRAVRWIAPLLTLALVVAAAATAYDLGWVENWLDRTPAAAPTPTPDPWESPVPSPQAVDAAEASRTPDPAKVRAALAGPLGDTDLGKHVVTEIAPLYGGAPVLTSGSGAAVPASTTKLLTSAAALDVLGPETTFATKVVQPAPGRIVLVGGGDPLLGSKPGKGAYPPRADLRTLAVGTAAALRKAGATHVRLGFDDSLFAAPTTSPHWPANYVPDDVVSHITALWADQGNDASGRRVDDPSQAAAALFADDLRAQGIAVRGRLVRTHAAGTAVAQVESAPLREIVTHTLETSDNDAAEVLAHHVGAKVGGSGSFDGGVAGMVATLGKLGVPTAGLVLYDGSGLSREDRITPATLTGVLRVAAQKPQLAAVLGGLPVAGFTGSLIERFDDPASAPGLGLVRAKTGTLTGVSSLAGTATDLDGNVMTFVIMADKIAPASTLGARRALDDAAAALASCHCSSSG</sequence>
<protein>
    <recommendedName>
        <fullName evidence="6">Serine-type D-Ala-D-Ala carboxypeptidase</fullName>
    </recommendedName>
</protein>
<evidence type="ECO:0000313" key="4">
    <source>
        <dbReference type="EMBL" id="GAA1954235.1"/>
    </source>
</evidence>
<feature type="compositionally biased region" description="Pro residues" evidence="3">
    <location>
        <begin position="48"/>
        <end position="62"/>
    </location>
</feature>
<dbReference type="InterPro" id="IPR012338">
    <property type="entry name" value="Beta-lactam/transpept-like"/>
</dbReference>
<dbReference type="Gene3D" id="3.40.710.10">
    <property type="entry name" value="DD-peptidase/beta-lactamase superfamily"/>
    <property type="match status" value="1"/>
</dbReference>
<gene>
    <name evidence="4" type="ORF">GCM10009798_11790</name>
</gene>
<evidence type="ECO:0000256" key="1">
    <source>
        <dbReference type="ARBA" id="ARBA00006096"/>
    </source>
</evidence>
<keyword evidence="5" id="KW-1185">Reference proteome</keyword>
<evidence type="ECO:0008006" key="6">
    <source>
        <dbReference type="Google" id="ProtNLM"/>
    </source>
</evidence>
<organism evidence="4 5">
    <name type="scientific">Nocardioides panacihumi</name>
    <dbReference type="NCBI Taxonomy" id="400774"/>
    <lineage>
        <taxon>Bacteria</taxon>
        <taxon>Bacillati</taxon>
        <taxon>Actinomycetota</taxon>
        <taxon>Actinomycetes</taxon>
        <taxon>Propionibacteriales</taxon>
        <taxon>Nocardioidaceae</taxon>
        <taxon>Nocardioides</taxon>
    </lineage>
</organism>
<keyword evidence="2" id="KW-0378">Hydrolase</keyword>
<dbReference type="PANTHER" id="PTHR30023">
    <property type="entry name" value="D-ALANYL-D-ALANINE CARBOXYPEPTIDASE"/>
    <property type="match status" value="1"/>
</dbReference>
<reference evidence="5" key="1">
    <citation type="journal article" date="2019" name="Int. J. Syst. Evol. Microbiol.">
        <title>The Global Catalogue of Microorganisms (GCM) 10K type strain sequencing project: providing services to taxonomists for standard genome sequencing and annotation.</title>
        <authorList>
            <consortium name="The Broad Institute Genomics Platform"/>
            <consortium name="The Broad Institute Genome Sequencing Center for Infectious Disease"/>
            <person name="Wu L."/>
            <person name="Ma J."/>
        </authorList>
    </citation>
    <scope>NUCLEOTIDE SEQUENCE [LARGE SCALE GENOMIC DNA]</scope>
    <source>
        <strain evidence="5">JCM 15309</strain>
    </source>
</reference>
<comment type="caution">
    <text evidence="4">The sequence shown here is derived from an EMBL/GenBank/DDBJ whole genome shotgun (WGS) entry which is preliminary data.</text>
</comment>
<dbReference type="InterPro" id="IPR000667">
    <property type="entry name" value="Peptidase_S13"/>
</dbReference>